<keyword evidence="4" id="KW-1185">Reference proteome</keyword>
<evidence type="ECO:0000313" key="3">
    <source>
        <dbReference type="EMBL" id="KAK5994339.1"/>
    </source>
</evidence>
<evidence type="ECO:0000313" key="4">
    <source>
        <dbReference type="Proteomes" id="UP001338125"/>
    </source>
</evidence>
<organism evidence="3 4">
    <name type="scientific">Cladobotryum mycophilum</name>
    <dbReference type="NCBI Taxonomy" id="491253"/>
    <lineage>
        <taxon>Eukaryota</taxon>
        <taxon>Fungi</taxon>
        <taxon>Dikarya</taxon>
        <taxon>Ascomycota</taxon>
        <taxon>Pezizomycotina</taxon>
        <taxon>Sordariomycetes</taxon>
        <taxon>Hypocreomycetidae</taxon>
        <taxon>Hypocreales</taxon>
        <taxon>Hypocreaceae</taxon>
        <taxon>Cladobotryum</taxon>
    </lineage>
</organism>
<comment type="caution">
    <text evidence="3">The sequence shown here is derived from an EMBL/GenBank/DDBJ whole genome shotgun (WGS) entry which is preliminary data.</text>
</comment>
<feature type="domain" description="BHLH" evidence="2">
    <location>
        <begin position="37"/>
        <end position="91"/>
    </location>
</feature>
<sequence length="279" mass="30175">MSSTDNTSPPPAGSYTSTNTPSQPPGKKKRARKWTADDRAAHRVFERSRREAFKERLASLANLVPSLGTTDPSRLSKHVVIDESIALHKEQQRKISRSLQDINMMLADRDEILAELNTWRTGAGLEARQPGFVPDNIEGAQDSTGPQLEGVTDGTWANGTDTRNDEILDAGQASLIPGGLSADGLMQPDADLKPAAPADFIDMSWASSPVISFAPLNIFDLESGLGGMISTRSHESTELMNVYDATGDQCTGGDISNFDIDRAPVMDPLSLSDNPFIHR</sequence>
<feature type="region of interest" description="Disordered" evidence="1">
    <location>
        <begin position="1"/>
        <end position="38"/>
    </location>
</feature>
<dbReference type="Pfam" id="PF00010">
    <property type="entry name" value="HLH"/>
    <property type="match status" value="1"/>
</dbReference>
<dbReference type="PROSITE" id="PS50888">
    <property type="entry name" value="BHLH"/>
    <property type="match status" value="1"/>
</dbReference>
<gene>
    <name evidence="3" type="ORF">PT974_04813</name>
</gene>
<reference evidence="3 4" key="1">
    <citation type="submission" date="2024-01" db="EMBL/GenBank/DDBJ databases">
        <title>Complete genome of Cladobotryum mycophilum ATHUM6906.</title>
        <authorList>
            <person name="Christinaki A.C."/>
            <person name="Myridakis A.I."/>
            <person name="Kouvelis V.N."/>
        </authorList>
    </citation>
    <scope>NUCLEOTIDE SEQUENCE [LARGE SCALE GENOMIC DNA]</scope>
    <source>
        <strain evidence="3 4">ATHUM6906</strain>
    </source>
</reference>
<evidence type="ECO:0000259" key="2">
    <source>
        <dbReference type="PROSITE" id="PS50888"/>
    </source>
</evidence>
<dbReference type="EMBL" id="JAVFKD010000010">
    <property type="protein sequence ID" value="KAK5994339.1"/>
    <property type="molecule type" value="Genomic_DNA"/>
</dbReference>
<proteinExistence type="predicted"/>
<dbReference type="InterPro" id="IPR011598">
    <property type="entry name" value="bHLH_dom"/>
</dbReference>
<accession>A0ABR0SQK4</accession>
<name>A0ABR0SQK4_9HYPO</name>
<evidence type="ECO:0000256" key="1">
    <source>
        <dbReference type="SAM" id="MobiDB-lite"/>
    </source>
</evidence>
<protein>
    <recommendedName>
        <fullName evidence="2">BHLH domain-containing protein</fullName>
    </recommendedName>
</protein>
<dbReference type="Proteomes" id="UP001338125">
    <property type="component" value="Unassembled WGS sequence"/>
</dbReference>
<dbReference type="InterPro" id="IPR036638">
    <property type="entry name" value="HLH_DNA-bd_sf"/>
</dbReference>
<dbReference type="SUPFAM" id="SSF47459">
    <property type="entry name" value="HLH, helix-loop-helix DNA-binding domain"/>
    <property type="match status" value="1"/>
</dbReference>
<dbReference type="Gene3D" id="4.10.280.10">
    <property type="entry name" value="Helix-loop-helix DNA-binding domain"/>
    <property type="match status" value="1"/>
</dbReference>
<dbReference type="CDD" id="cd00083">
    <property type="entry name" value="bHLH_SF"/>
    <property type="match status" value="1"/>
</dbReference>